<proteinExistence type="predicted"/>
<organism evidence="1 2">
    <name type="scientific">Pontibacter oryzae</name>
    <dbReference type="NCBI Taxonomy" id="2304593"/>
    <lineage>
        <taxon>Bacteria</taxon>
        <taxon>Pseudomonadati</taxon>
        <taxon>Bacteroidota</taxon>
        <taxon>Cytophagia</taxon>
        <taxon>Cytophagales</taxon>
        <taxon>Hymenobacteraceae</taxon>
        <taxon>Pontibacter</taxon>
    </lineage>
</organism>
<evidence type="ECO:0000313" key="2">
    <source>
        <dbReference type="Proteomes" id="UP000266005"/>
    </source>
</evidence>
<dbReference type="AlphaFoldDB" id="A0A399SHY7"/>
<reference evidence="2" key="1">
    <citation type="submission" date="2018-08" db="EMBL/GenBank/DDBJ databases">
        <title>Mucilaginibacter sp. MYSH2.</title>
        <authorList>
            <person name="Seo T."/>
        </authorList>
    </citation>
    <scope>NUCLEOTIDE SEQUENCE [LARGE SCALE GENOMIC DNA]</scope>
    <source>
        <strain evidence="2">KIRAN</strain>
    </source>
</reference>
<name>A0A399SHY7_9BACT</name>
<dbReference type="EMBL" id="QWGE01000001">
    <property type="protein sequence ID" value="RIJ42631.1"/>
    <property type="molecule type" value="Genomic_DNA"/>
</dbReference>
<evidence type="ECO:0000313" key="1">
    <source>
        <dbReference type="EMBL" id="RIJ42631.1"/>
    </source>
</evidence>
<dbReference type="RefSeq" id="WP_119430513.1">
    <property type="nucleotide sequence ID" value="NZ_QWGE01000001.1"/>
</dbReference>
<dbReference type="Proteomes" id="UP000266005">
    <property type="component" value="Unassembled WGS sequence"/>
</dbReference>
<accession>A0A399SHY7</accession>
<comment type="caution">
    <text evidence="1">The sequence shown here is derived from an EMBL/GenBank/DDBJ whole genome shotgun (WGS) entry which is preliminary data.</text>
</comment>
<sequence length="154" mass="17285">MSLITAKTYRFTRALVLASMAGSCLTVLSLALGFGELYPFATWKLYTQPLGSKREVKEYRIYTQQANSSTWQRQPVHPAATFTQDEYVYTLNALTQAATAATGDTLAAQTRLLLFTRTVAPGAAKYKIVEERYNPQELLQNANAYDTLTIVRFR</sequence>
<dbReference type="PROSITE" id="PS51257">
    <property type="entry name" value="PROKAR_LIPOPROTEIN"/>
    <property type="match status" value="1"/>
</dbReference>
<gene>
    <name evidence="1" type="ORF">D1627_01885</name>
</gene>
<dbReference type="OrthoDB" id="893844at2"/>
<keyword evidence="2" id="KW-1185">Reference proteome</keyword>
<protein>
    <submittedName>
        <fullName evidence="1">Uncharacterized protein</fullName>
    </submittedName>
</protein>